<proteinExistence type="predicted"/>
<dbReference type="GO" id="GO:0008757">
    <property type="term" value="F:S-adenosylmethionine-dependent methyltransferase activity"/>
    <property type="evidence" value="ECO:0007669"/>
    <property type="project" value="InterPro"/>
</dbReference>
<evidence type="ECO:0000256" key="2">
    <source>
        <dbReference type="ARBA" id="ARBA00022679"/>
    </source>
</evidence>
<feature type="domain" description="Methyltransferase type 11" evidence="4">
    <location>
        <begin position="145"/>
        <end position="239"/>
    </location>
</feature>
<keyword evidence="3" id="KW-0949">S-adenosyl-L-methionine</keyword>
<dbReference type="GO" id="GO:0032259">
    <property type="term" value="P:methylation"/>
    <property type="evidence" value="ECO:0007669"/>
    <property type="project" value="UniProtKB-KW"/>
</dbReference>
<dbReference type="Pfam" id="PF08241">
    <property type="entry name" value="Methyltransf_11"/>
    <property type="match status" value="1"/>
</dbReference>
<dbReference type="AlphaFoldDB" id="A0A5R9GWC6"/>
<dbReference type="SUPFAM" id="SSF53335">
    <property type="entry name" value="S-adenosyl-L-methionine-dependent methyltransferases"/>
    <property type="match status" value="1"/>
</dbReference>
<evidence type="ECO:0000256" key="1">
    <source>
        <dbReference type="ARBA" id="ARBA00022603"/>
    </source>
</evidence>
<sequence>MPVREKLLEVLNERFSDEEAFTLKVFESTDGHVNEGVLQSSEGVHWYPIVDGVPCFLQGELQPDFSEFAARHGLTLSSGQQAQVCARRQEQSKTNETFSDKWRKFKNYGHEAEHKDFLFGWYCKKLGVANVDELKAFYHGKGRVLEVGPGSGFNTRFIAENCPGEVFALDVSEAADTTYHNTKDLANCAVVKADLMEAPFADNYFDFIIADGVLHHTPNTKDAVFALFNKVKPGGQFFFYIYRKMGAARQFCDSYIRESYTQMAPEACYAACEGLTELGRELSKLNAKITLEKPVDVLGIPAGTHDVQRLIYYNFVKCFWNDSFDYETNNMVNFDWYHPHNAWQHTEDEVVTWMEELGVSEYSFHDSNPNGISVLLTKP</sequence>
<keyword evidence="6" id="KW-1185">Reference proteome</keyword>
<keyword evidence="2 5" id="KW-0808">Transferase</keyword>
<dbReference type="Gene3D" id="3.40.50.150">
    <property type="entry name" value="Vaccinia Virus protein VP39"/>
    <property type="match status" value="1"/>
</dbReference>
<keyword evidence="1 5" id="KW-0489">Methyltransferase</keyword>
<evidence type="ECO:0000313" key="5">
    <source>
        <dbReference type="EMBL" id="TLS69039.1"/>
    </source>
</evidence>
<accession>A0A5R9GWC6</accession>
<dbReference type="PANTHER" id="PTHR43464:SF19">
    <property type="entry name" value="UBIQUINONE BIOSYNTHESIS O-METHYLTRANSFERASE, MITOCHONDRIAL"/>
    <property type="match status" value="1"/>
</dbReference>
<dbReference type="InterPro" id="IPR029063">
    <property type="entry name" value="SAM-dependent_MTases_sf"/>
</dbReference>
<evidence type="ECO:0000259" key="4">
    <source>
        <dbReference type="Pfam" id="PF08241"/>
    </source>
</evidence>
<gene>
    <name evidence="5" type="ORF">FEF65_00650</name>
</gene>
<dbReference type="EMBL" id="VBRY01000001">
    <property type="protein sequence ID" value="TLS69039.1"/>
    <property type="molecule type" value="Genomic_DNA"/>
</dbReference>
<dbReference type="PANTHER" id="PTHR43464">
    <property type="entry name" value="METHYLTRANSFERASE"/>
    <property type="match status" value="1"/>
</dbReference>
<evidence type="ECO:0000313" key="6">
    <source>
        <dbReference type="Proteomes" id="UP000306585"/>
    </source>
</evidence>
<dbReference type="InterPro" id="IPR013216">
    <property type="entry name" value="Methyltransf_11"/>
</dbReference>
<dbReference type="CDD" id="cd02440">
    <property type="entry name" value="AdoMet_MTases"/>
    <property type="match status" value="1"/>
</dbReference>
<organism evidence="5 6">
    <name type="scientific">Mariprofundus erugo</name>
    <dbReference type="NCBI Taxonomy" id="2528639"/>
    <lineage>
        <taxon>Bacteria</taxon>
        <taxon>Pseudomonadati</taxon>
        <taxon>Pseudomonadota</taxon>
        <taxon>Candidatius Mariprofundia</taxon>
        <taxon>Mariprofundales</taxon>
        <taxon>Mariprofundaceae</taxon>
        <taxon>Mariprofundus</taxon>
    </lineage>
</organism>
<comment type="caution">
    <text evidence="5">The sequence shown here is derived from an EMBL/GenBank/DDBJ whole genome shotgun (WGS) entry which is preliminary data.</text>
</comment>
<evidence type="ECO:0000256" key="3">
    <source>
        <dbReference type="ARBA" id="ARBA00022691"/>
    </source>
</evidence>
<name>A0A5R9GWC6_9PROT</name>
<protein>
    <submittedName>
        <fullName evidence="5">Class I SAM-dependent methyltransferase</fullName>
    </submittedName>
</protein>
<dbReference type="Proteomes" id="UP000306585">
    <property type="component" value="Unassembled WGS sequence"/>
</dbReference>
<reference evidence="5 6" key="1">
    <citation type="journal article" date="2019" name="Appl. Environ. Microbiol.">
        <title>Environmental Evidence and Genomic Insight of Iron-oxidizing Bacteria Preference Towards More Corrosion Resistant Stainless Steel at Higher Salinities.</title>
        <authorList>
            <person name="Garrison C.E."/>
            <person name="Price K.A."/>
            <person name="Field E.K."/>
        </authorList>
    </citation>
    <scope>NUCLEOTIDE SEQUENCE [LARGE SCALE GENOMIC DNA]</scope>
    <source>
        <strain evidence="5 6">P3</strain>
    </source>
</reference>